<sequence>MTNPASARHERLTALFQQTYALFLWKTNPTTECETALEPFFMKPTLLLGESAPMPALPEIIPTSHNPAIAYQLYNQM</sequence>
<gene>
    <name evidence="1" type="ORF">LX59_02715</name>
</gene>
<evidence type="ECO:0000313" key="2">
    <source>
        <dbReference type="Proteomes" id="UP000319627"/>
    </source>
</evidence>
<dbReference type="RefSeq" id="WP_144572724.1">
    <property type="nucleotide sequence ID" value="NZ_VLKG01000012.1"/>
</dbReference>
<proteinExistence type="predicted"/>
<dbReference type="Proteomes" id="UP000319627">
    <property type="component" value="Unassembled WGS sequence"/>
</dbReference>
<evidence type="ECO:0000313" key="1">
    <source>
        <dbReference type="EMBL" id="TWH64164.1"/>
    </source>
</evidence>
<comment type="caution">
    <text evidence="1">The sequence shown here is derived from an EMBL/GenBank/DDBJ whole genome shotgun (WGS) entry which is preliminary data.</text>
</comment>
<protein>
    <submittedName>
        <fullName evidence="1">Uncharacterized protein</fullName>
    </submittedName>
</protein>
<reference evidence="1 2" key="1">
    <citation type="submission" date="2019-07" db="EMBL/GenBank/DDBJ databases">
        <title>Genomic Encyclopedia of Type Strains, Phase I: the one thousand microbial genomes (KMG-I) project.</title>
        <authorList>
            <person name="Kyrpides N."/>
        </authorList>
    </citation>
    <scope>NUCLEOTIDE SEQUENCE [LARGE SCALE GENOMIC DNA]</scope>
    <source>
        <strain evidence="1 2">DSM 375</strain>
    </source>
</reference>
<name>A0A562I0B2_9GAMM</name>
<keyword evidence="2" id="KW-1185">Reference proteome</keyword>
<dbReference type="EMBL" id="VLKG01000012">
    <property type="protein sequence ID" value="TWH64164.1"/>
    <property type="molecule type" value="Genomic_DNA"/>
</dbReference>
<organism evidence="1 2">
    <name type="scientific">Azomonas agilis</name>
    <dbReference type="NCBI Taxonomy" id="116849"/>
    <lineage>
        <taxon>Bacteria</taxon>
        <taxon>Pseudomonadati</taxon>
        <taxon>Pseudomonadota</taxon>
        <taxon>Gammaproteobacteria</taxon>
        <taxon>Pseudomonadales</taxon>
        <taxon>Pseudomonadaceae</taxon>
        <taxon>Azomonas</taxon>
    </lineage>
</organism>
<accession>A0A562I0B2</accession>
<dbReference type="AlphaFoldDB" id="A0A562I0B2"/>